<sequence>MNKKSRHKEVACCLFAGIDVWALNFRLKFAKIKPGQI</sequence>
<reference evidence="1 2" key="1">
    <citation type="submission" date="2009-07" db="EMBL/GenBank/DDBJ databases">
        <authorList>
            <person name="Madupu R."/>
            <person name="Sebastian Y."/>
            <person name="Durkin A.S."/>
            <person name="Torralba M."/>
            <person name="Methe B."/>
            <person name="Sutton G.G."/>
            <person name="Strausberg R.L."/>
            <person name="Nelson K.E."/>
        </authorList>
    </citation>
    <scope>NUCLEOTIDE SEQUENCE [LARGE SCALE GENOMIC DNA]</scope>
    <source>
        <strain evidence="1 2">RM3277</strain>
    </source>
</reference>
<proteinExistence type="predicted"/>
<protein>
    <submittedName>
        <fullName evidence="1">Uncharacterized protein</fullName>
    </submittedName>
</protein>
<accession>C6RI94</accession>
<organism evidence="1 2">
    <name type="scientific">Campylobacter showae RM3277</name>
    <dbReference type="NCBI Taxonomy" id="553219"/>
    <lineage>
        <taxon>Bacteria</taxon>
        <taxon>Pseudomonadati</taxon>
        <taxon>Campylobacterota</taxon>
        <taxon>Epsilonproteobacteria</taxon>
        <taxon>Campylobacterales</taxon>
        <taxon>Campylobacteraceae</taxon>
        <taxon>Campylobacter</taxon>
    </lineage>
</organism>
<gene>
    <name evidence="1" type="ORF">CAMSH0001_0246</name>
</gene>
<dbReference type="Proteomes" id="UP000003107">
    <property type="component" value="Unassembled WGS sequence"/>
</dbReference>
<evidence type="ECO:0000313" key="1">
    <source>
        <dbReference type="EMBL" id="EET78895.1"/>
    </source>
</evidence>
<keyword evidence="2" id="KW-1185">Reference proteome</keyword>
<dbReference type="EMBL" id="ACVQ01000029">
    <property type="protein sequence ID" value="EET78895.1"/>
    <property type="molecule type" value="Genomic_DNA"/>
</dbReference>
<evidence type="ECO:0000313" key="2">
    <source>
        <dbReference type="Proteomes" id="UP000003107"/>
    </source>
</evidence>
<dbReference type="AlphaFoldDB" id="C6RI94"/>
<name>C6RI94_9BACT</name>
<comment type="caution">
    <text evidence="1">The sequence shown here is derived from an EMBL/GenBank/DDBJ whole genome shotgun (WGS) entry which is preliminary data.</text>
</comment>